<dbReference type="CDD" id="cd06587">
    <property type="entry name" value="VOC"/>
    <property type="match status" value="1"/>
</dbReference>
<dbReference type="KEGG" id="abac:LuPra_01785"/>
<reference evidence="3" key="2">
    <citation type="submission" date="2016-04" db="EMBL/GenBank/DDBJ databases">
        <title>First Complete Genome Sequence of a Subdivision 6 Acidobacterium.</title>
        <authorList>
            <person name="Huang S."/>
            <person name="Vieira S."/>
            <person name="Bunk B."/>
            <person name="Riedel T."/>
            <person name="Sproeer C."/>
            <person name="Overmann J."/>
        </authorList>
    </citation>
    <scope>NUCLEOTIDE SEQUENCE [LARGE SCALE GENOMIC DNA]</scope>
    <source>
        <strain evidence="3">DSM 100886 HEG_-6_39</strain>
    </source>
</reference>
<sequence length="130" mass="14353">MPALPFEHLAINVSDPVAVAAWYVEHLGMEIVRRGDPPVHMHFLVDASRRAMIELYTNAAAPTDLYRDLHPVQLHIAFSSADPDADTARLVAAGATLVEHLHNPDGSHLAMLRDPWGLPLQLARRTVPML</sequence>
<keyword evidence="2" id="KW-0456">Lyase</keyword>
<dbReference type="InterPro" id="IPR037523">
    <property type="entry name" value="VOC_core"/>
</dbReference>
<evidence type="ECO:0000313" key="3">
    <source>
        <dbReference type="Proteomes" id="UP000076079"/>
    </source>
</evidence>
<protein>
    <submittedName>
        <fullName evidence="2">Putative enzyme related to lactoylglutathione lyase</fullName>
    </submittedName>
</protein>
<dbReference type="Proteomes" id="UP000076079">
    <property type="component" value="Chromosome"/>
</dbReference>
<dbReference type="STRING" id="1855912.LuPra_01785"/>
<reference evidence="2 3" key="1">
    <citation type="journal article" date="2016" name="Genome Announc.">
        <title>First Complete Genome Sequence of a Subdivision 6 Acidobacterium Strain.</title>
        <authorList>
            <person name="Huang S."/>
            <person name="Vieira S."/>
            <person name="Bunk B."/>
            <person name="Riedel T."/>
            <person name="Sproer C."/>
            <person name="Overmann J."/>
        </authorList>
    </citation>
    <scope>NUCLEOTIDE SEQUENCE [LARGE SCALE GENOMIC DNA]</scope>
    <source>
        <strain evidence="3">DSM 100886 HEG_-6_39</strain>
    </source>
</reference>
<dbReference type="EMBL" id="CP015136">
    <property type="protein sequence ID" value="AMY08581.1"/>
    <property type="molecule type" value="Genomic_DNA"/>
</dbReference>
<proteinExistence type="predicted"/>
<evidence type="ECO:0000313" key="2">
    <source>
        <dbReference type="EMBL" id="AMY08581.1"/>
    </source>
</evidence>
<dbReference type="SUPFAM" id="SSF54593">
    <property type="entry name" value="Glyoxalase/Bleomycin resistance protein/Dihydroxybiphenyl dioxygenase"/>
    <property type="match status" value="1"/>
</dbReference>
<keyword evidence="3" id="KW-1185">Reference proteome</keyword>
<dbReference type="Pfam" id="PF00903">
    <property type="entry name" value="Glyoxalase"/>
    <property type="match status" value="1"/>
</dbReference>
<accession>A0A143PJ98</accession>
<organism evidence="2 3">
    <name type="scientific">Luteitalea pratensis</name>
    <dbReference type="NCBI Taxonomy" id="1855912"/>
    <lineage>
        <taxon>Bacteria</taxon>
        <taxon>Pseudomonadati</taxon>
        <taxon>Acidobacteriota</taxon>
        <taxon>Vicinamibacteria</taxon>
        <taxon>Vicinamibacterales</taxon>
        <taxon>Vicinamibacteraceae</taxon>
        <taxon>Luteitalea</taxon>
    </lineage>
</organism>
<evidence type="ECO:0000259" key="1">
    <source>
        <dbReference type="PROSITE" id="PS51819"/>
    </source>
</evidence>
<feature type="domain" description="VOC" evidence="1">
    <location>
        <begin position="5"/>
        <end position="125"/>
    </location>
</feature>
<dbReference type="PROSITE" id="PS51819">
    <property type="entry name" value="VOC"/>
    <property type="match status" value="1"/>
</dbReference>
<dbReference type="AlphaFoldDB" id="A0A143PJ98"/>
<dbReference type="InterPro" id="IPR029068">
    <property type="entry name" value="Glyas_Bleomycin-R_OHBP_Dase"/>
</dbReference>
<dbReference type="Gene3D" id="3.10.180.10">
    <property type="entry name" value="2,3-Dihydroxybiphenyl 1,2-Dioxygenase, domain 1"/>
    <property type="match status" value="1"/>
</dbReference>
<dbReference type="GO" id="GO:0016829">
    <property type="term" value="F:lyase activity"/>
    <property type="evidence" value="ECO:0007669"/>
    <property type="project" value="UniProtKB-KW"/>
</dbReference>
<gene>
    <name evidence="2" type="ORF">LuPra_01785</name>
</gene>
<dbReference type="RefSeq" id="WP_237050873.1">
    <property type="nucleotide sequence ID" value="NZ_CP015136.1"/>
</dbReference>
<dbReference type="InterPro" id="IPR004360">
    <property type="entry name" value="Glyas_Fos-R_dOase_dom"/>
</dbReference>
<name>A0A143PJ98_LUTPR</name>